<dbReference type="Pfam" id="PF03413">
    <property type="entry name" value="PepSY"/>
    <property type="match status" value="1"/>
</dbReference>
<evidence type="ECO:0000259" key="3">
    <source>
        <dbReference type="Pfam" id="PF20769"/>
    </source>
</evidence>
<dbReference type="InterPro" id="IPR048402">
    <property type="entry name" value="YpeB_N"/>
</dbReference>
<dbReference type="Proteomes" id="UP000247150">
    <property type="component" value="Unassembled WGS sequence"/>
</dbReference>
<feature type="domain" description="PepSY" evidence="1">
    <location>
        <begin position="375"/>
        <end position="436"/>
    </location>
</feature>
<dbReference type="GO" id="GO:0009847">
    <property type="term" value="P:spore germination"/>
    <property type="evidence" value="ECO:0007669"/>
    <property type="project" value="InterPro"/>
</dbReference>
<dbReference type="InterPro" id="IPR014239">
    <property type="entry name" value="YpeB_PepSY1-2"/>
</dbReference>
<sequence>MLRGILIVVLALGVAGTAFWGYQEHREKNAILINAENNYQRAFHDLTYQIDLLHDRIGTTLAMNSRSSLSPELAEVWRVTSEAHSDVGQLPLALLPFNKTEEFLSNIGDFSYRTAVRDLDKEPLSDKEYQTLQKLYKQAADVQQDLRKVQHMVLEKNLRWMDVEMALASNQEAADNTIIDGFKTVEKNVESYGETDFGPAFVNMQKKDENFKYLKGDEISEDEAVRIAKKYAALGNNVNIKVTENGKGSDYGFFSVSVQNKKTKEEADMDITKKGGYPIWFILDREVAQQKISLNEASNNAIKFLKQNGFQDLDLFESAQYDNLGVFTFVSNQNGVRIYPDAIRVKVALDNGRMAAFSAEDYLKSHHQRDIPEPAISKEEARTKINPQVKVMEDRRAVIMNDLNQEVSCYEFLGTMGEDTYRIYINAETGQEEKVEKLKNAEPVYEDVV</sequence>
<gene>
    <name evidence="4" type="ORF">DFO73_103265</name>
</gene>
<evidence type="ECO:0000313" key="4">
    <source>
        <dbReference type="EMBL" id="PWW30380.1"/>
    </source>
</evidence>
<proteinExistence type="predicted"/>
<dbReference type="EMBL" id="QGTW01000003">
    <property type="protein sequence ID" value="PWW30380.1"/>
    <property type="molecule type" value="Genomic_DNA"/>
</dbReference>
<dbReference type="Pfam" id="PF14620">
    <property type="entry name" value="YPEB_PepSY1-2"/>
    <property type="match status" value="1"/>
</dbReference>
<evidence type="ECO:0000259" key="1">
    <source>
        <dbReference type="Pfam" id="PF03413"/>
    </source>
</evidence>
<dbReference type="InterPro" id="IPR025711">
    <property type="entry name" value="PepSY"/>
</dbReference>
<organism evidence="4 5">
    <name type="scientific">Cytobacillus oceanisediminis</name>
    <dbReference type="NCBI Taxonomy" id="665099"/>
    <lineage>
        <taxon>Bacteria</taxon>
        <taxon>Bacillati</taxon>
        <taxon>Bacillota</taxon>
        <taxon>Bacilli</taxon>
        <taxon>Bacillales</taxon>
        <taxon>Bacillaceae</taxon>
        <taxon>Cytobacillus</taxon>
    </lineage>
</organism>
<feature type="domain" description="Sporulation protein YpeB N-terminal" evidence="3">
    <location>
        <begin position="27"/>
        <end position="162"/>
    </location>
</feature>
<reference evidence="4 5" key="1">
    <citation type="submission" date="2018-05" db="EMBL/GenBank/DDBJ databases">
        <title>Freshwater and sediment microbial communities from various areas in North America, analyzing microbe dynamics in response to fracking.</title>
        <authorList>
            <person name="Lamendella R."/>
        </authorList>
    </citation>
    <scope>NUCLEOTIDE SEQUENCE [LARGE SCALE GENOMIC DNA]</scope>
    <source>
        <strain evidence="4 5">15_TX</strain>
    </source>
</reference>
<evidence type="ECO:0000313" key="5">
    <source>
        <dbReference type="Proteomes" id="UP000247150"/>
    </source>
</evidence>
<comment type="caution">
    <text evidence="4">The sequence shown here is derived from an EMBL/GenBank/DDBJ whole genome shotgun (WGS) entry which is preliminary data.</text>
</comment>
<name>A0A2V3A392_9BACI</name>
<dbReference type="Pfam" id="PF20769">
    <property type="entry name" value="YPEB_N"/>
    <property type="match status" value="1"/>
</dbReference>
<dbReference type="AlphaFoldDB" id="A0A2V3A392"/>
<evidence type="ECO:0000259" key="2">
    <source>
        <dbReference type="Pfam" id="PF14620"/>
    </source>
</evidence>
<dbReference type="RefSeq" id="WP_110064251.1">
    <property type="nucleotide sequence ID" value="NZ_QGTW01000003.1"/>
</dbReference>
<feature type="domain" description="Sporulation protein YpeB PepSY1 and PepSY2" evidence="2">
    <location>
        <begin position="180"/>
        <end position="372"/>
    </location>
</feature>
<accession>A0A2V3A392</accession>
<dbReference type="NCBIfam" id="TIGR02889">
    <property type="entry name" value="spore_YpeB"/>
    <property type="match status" value="1"/>
</dbReference>
<protein>
    <submittedName>
        <fullName evidence="4">Spore germination protein</fullName>
    </submittedName>
</protein>
<dbReference type="OrthoDB" id="2372097at2"/>